<dbReference type="PANTHER" id="PTHR19848">
    <property type="entry name" value="WD40 REPEAT PROTEIN"/>
    <property type="match status" value="1"/>
</dbReference>
<dbReference type="AlphaFoldDB" id="A0A2P6VLX3"/>
<dbReference type="Gene3D" id="2.130.10.10">
    <property type="entry name" value="YVTN repeat-like/Quinoprotein amine dehydrogenase"/>
    <property type="match status" value="2"/>
</dbReference>
<dbReference type="SUPFAM" id="SSF50978">
    <property type="entry name" value="WD40 repeat-like"/>
    <property type="match status" value="1"/>
</dbReference>
<dbReference type="Pfam" id="PF00400">
    <property type="entry name" value="WD40"/>
    <property type="match status" value="2"/>
</dbReference>
<dbReference type="PROSITE" id="PS50294">
    <property type="entry name" value="WD_REPEATS_REGION"/>
    <property type="match status" value="1"/>
</dbReference>
<keyword evidence="2" id="KW-0677">Repeat</keyword>
<feature type="region of interest" description="Disordered" evidence="5">
    <location>
        <begin position="660"/>
        <end position="691"/>
    </location>
</feature>
<evidence type="ECO:0000256" key="3">
    <source>
        <dbReference type="PROSITE-ProRule" id="PRU00221"/>
    </source>
</evidence>
<dbReference type="InterPro" id="IPR036322">
    <property type="entry name" value="WD40_repeat_dom_sf"/>
</dbReference>
<feature type="region of interest" description="Disordered" evidence="5">
    <location>
        <begin position="905"/>
        <end position="960"/>
    </location>
</feature>
<dbReference type="STRING" id="554055.A0A2P6VLX3"/>
<dbReference type="PANTHER" id="PTHR19848:SF7">
    <property type="entry name" value="F-BOX AND WD-40 DOMAIN PROTEIN 7"/>
    <property type="match status" value="1"/>
</dbReference>
<accession>A0A2P6VLX3</accession>
<dbReference type="SMART" id="SM00320">
    <property type="entry name" value="WD40"/>
    <property type="match status" value="6"/>
</dbReference>
<evidence type="ECO:0000256" key="5">
    <source>
        <dbReference type="SAM" id="MobiDB-lite"/>
    </source>
</evidence>
<protein>
    <submittedName>
        <fullName evidence="6">F-box and WD-40 domain 7</fullName>
    </submittedName>
</protein>
<dbReference type="Gene3D" id="1.10.472.10">
    <property type="entry name" value="Cyclin-like"/>
    <property type="match status" value="1"/>
</dbReference>
<keyword evidence="1 3" id="KW-0853">WD repeat</keyword>
<dbReference type="Proteomes" id="UP000239649">
    <property type="component" value="Unassembled WGS sequence"/>
</dbReference>
<keyword evidence="4" id="KW-0175">Coiled coil</keyword>
<evidence type="ECO:0000313" key="7">
    <source>
        <dbReference type="Proteomes" id="UP000239649"/>
    </source>
</evidence>
<evidence type="ECO:0000256" key="1">
    <source>
        <dbReference type="ARBA" id="ARBA00022574"/>
    </source>
</evidence>
<dbReference type="PROSITE" id="PS50082">
    <property type="entry name" value="WD_REPEATS_2"/>
    <property type="match status" value="1"/>
</dbReference>
<feature type="compositionally biased region" description="Acidic residues" evidence="5">
    <location>
        <begin position="665"/>
        <end position="677"/>
    </location>
</feature>
<comment type="caution">
    <text evidence="6">The sequence shown here is derived from an EMBL/GenBank/DDBJ whole genome shotgun (WGS) entry which is preliminary data.</text>
</comment>
<reference evidence="6 7" key="1">
    <citation type="journal article" date="2018" name="Plant J.">
        <title>Genome sequences of Chlorella sorokiniana UTEX 1602 and Micractinium conductrix SAG 241.80: implications to maltose excretion by a green alga.</title>
        <authorList>
            <person name="Arriola M.B."/>
            <person name="Velmurugan N."/>
            <person name="Zhang Y."/>
            <person name="Plunkett M.H."/>
            <person name="Hondzo H."/>
            <person name="Barney B.M."/>
        </authorList>
    </citation>
    <scope>NUCLEOTIDE SEQUENCE [LARGE SCALE GENOMIC DNA]</scope>
    <source>
        <strain evidence="6 7">SAG 241.80</strain>
    </source>
</reference>
<feature type="repeat" description="WD" evidence="3">
    <location>
        <begin position="189"/>
        <end position="221"/>
    </location>
</feature>
<sequence>MLNGQTPAPGASPARHSRCVHWDSGEAVLGAADHAAHVLCVRRGVRTRTLHTKTSGHKEWVTAVAHLLDGRVATGGQDSAVWLWPAGGTSGRTAQPTLLDGHAGPVSQLAAVPAAGATGALLSAGYDKRLLLWACGSGGCAARQQQSLAGHRAPVLQLAVAGSCSASGDRDGAVLRFDLAAAAPLGKPLAAHAGHCTALEWLGGGSSLLSGGQDGVVRQWDCRQGGADPAAASAAHASPQGRGAVGSIAPLPGSALVATAGVDCRVCGLDSRQGLQPAWTARLPDYPYSLAAAPGGDTILVGCGDGSILALEAGSGSERWRVATKATAGSPLKATPGTGSPQKAADFAALQAYSKMEQGGGAGSSPAPDLIAARHATPTGGAAVAADIFDEFGNAERPNPRPGRQSSAPQPMGSPAAQQWLTALARWCEGAEGAKVKQQLSGMLRCGARSRDKLAAVTNRARQQIGAVFSWSTTGDDAGHGADGPQRARQSMYLFERALHGVLLAALAQEEAAVAAGQAGAGGSAAAGEAAEGGTPALSSAARDRVVEAVLADAEHQLGLVHTCVEVVNYAYMGRASQAFPWATLQLGRLHHCLELWQGIDWVVDHLATPPLGAEGAVPGMPEDVMEYLAAVQVRVEEELAWIDGSSIYRRLRATGTSLGADAGMDTEEVAETDASDGESPQRPRPWRRAANRSPHVLGADAALVSRFLSNLGRTAMMRTSRVAQDLLKEHPTLEAACPQLPARACAVLDAAMGDRLDLLFGQHLSVVIACATFYTIKLHGGALPFRKLTALMSAVLLNHDDSTFGRVELPPADGAGWDPSEREYGDARAFYNRTFLPALSEYDAPQLFGKDAVAPTPGGSQLESAEEAEEAAAEAEEAESALVGAAESKRADVARLVAATAAKAGGGGLPRQGEAPAAGIGASGGVKDQKRLRRPLGQLSNSNAGKGSGAGRVAALHPR</sequence>
<feature type="coiled-coil region" evidence="4">
    <location>
        <begin position="862"/>
        <end position="889"/>
    </location>
</feature>
<dbReference type="InterPro" id="IPR015943">
    <property type="entry name" value="WD40/YVTN_repeat-like_dom_sf"/>
</dbReference>
<dbReference type="OrthoDB" id="512929at2759"/>
<organism evidence="6 7">
    <name type="scientific">Micractinium conductrix</name>
    <dbReference type="NCBI Taxonomy" id="554055"/>
    <lineage>
        <taxon>Eukaryota</taxon>
        <taxon>Viridiplantae</taxon>
        <taxon>Chlorophyta</taxon>
        <taxon>core chlorophytes</taxon>
        <taxon>Trebouxiophyceae</taxon>
        <taxon>Chlorellales</taxon>
        <taxon>Chlorellaceae</taxon>
        <taxon>Chlorella clade</taxon>
        <taxon>Micractinium</taxon>
    </lineage>
</organism>
<name>A0A2P6VLX3_9CHLO</name>
<feature type="region of interest" description="Disordered" evidence="5">
    <location>
        <begin position="393"/>
        <end position="415"/>
    </location>
</feature>
<evidence type="ECO:0000256" key="4">
    <source>
        <dbReference type="SAM" id="Coils"/>
    </source>
</evidence>
<dbReference type="InterPro" id="IPR001680">
    <property type="entry name" value="WD40_rpt"/>
</dbReference>
<evidence type="ECO:0000256" key="2">
    <source>
        <dbReference type="ARBA" id="ARBA00022737"/>
    </source>
</evidence>
<gene>
    <name evidence="6" type="ORF">C2E20_1728</name>
</gene>
<keyword evidence="7" id="KW-1185">Reference proteome</keyword>
<evidence type="ECO:0000313" key="6">
    <source>
        <dbReference type="EMBL" id="PSC75084.1"/>
    </source>
</evidence>
<proteinExistence type="predicted"/>
<dbReference type="EMBL" id="LHPF02000003">
    <property type="protein sequence ID" value="PSC75084.1"/>
    <property type="molecule type" value="Genomic_DNA"/>
</dbReference>